<gene>
    <name evidence="2" type="ORF">FGL98_23910</name>
</gene>
<dbReference type="CDD" id="cd01745">
    <property type="entry name" value="GATase1_2"/>
    <property type="match status" value="1"/>
</dbReference>
<keyword evidence="3" id="KW-1185">Reference proteome</keyword>
<dbReference type="OrthoDB" id="9813383at2"/>
<comment type="caution">
    <text evidence="2">The sequence shown here is derived from an EMBL/GenBank/DDBJ whole genome shotgun (WGS) entry which is preliminary data.</text>
</comment>
<dbReference type="PANTHER" id="PTHR43235">
    <property type="entry name" value="GLUTAMINE AMIDOTRANSFERASE PB2B2.05-RELATED"/>
    <property type="match status" value="1"/>
</dbReference>
<dbReference type="RefSeq" id="WP_146321237.1">
    <property type="nucleotide sequence ID" value="NZ_VCQV01000067.1"/>
</dbReference>
<organism evidence="2 3">
    <name type="scientific">Leekyejoonella antrihumi</name>
    <dbReference type="NCBI Taxonomy" id="1660198"/>
    <lineage>
        <taxon>Bacteria</taxon>
        <taxon>Bacillati</taxon>
        <taxon>Actinomycetota</taxon>
        <taxon>Actinomycetes</taxon>
        <taxon>Micrococcales</taxon>
        <taxon>Dermacoccaceae</taxon>
        <taxon>Leekyejoonella</taxon>
    </lineage>
</organism>
<evidence type="ECO:0000313" key="2">
    <source>
        <dbReference type="EMBL" id="TWP32575.1"/>
    </source>
</evidence>
<dbReference type="InterPro" id="IPR011697">
    <property type="entry name" value="Peptidase_C26"/>
</dbReference>
<dbReference type="PROSITE" id="PS51273">
    <property type="entry name" value="GATASE_TYPE_1"/>
    <property type="match status" value="1"/>
</dbReference>
<dbReference type="Gene3D" id="3.40.50.880">
    <property type="match status" value="1"/>
</dbReference>
<dbReference type="EMBL" id="VCQV01000067">
    <property type="protein sequence ID" value="TWP32575.1"/>
    <property type="molecule type" value="Genomic_DNA"/>
</dbReference>
<dbReference type="InterPro" id="IPR044668">
    <property type="entry name" value="PuuD-like"/>
</dbReference>
<dbReference type="Proteomes" id="UP000320244">
    <property type="component" value="Unassembled WGS sequence"/>
</dbReference>
<reference evidence="2 3" key="2">
    <citation type="submission" date="2019-08" db="EMBL/GenBank/DDBJ databases">
        <title>Jejuicoccus antrihumi gen. nov., sp. nov., a new member of the family Dermacoccaceae isolated from a cave.</title>
        <authorList>
            <person name="Schumann P."/>
            <person name="Kim I.S."/>
        </authorList>
    </citation>
    <scope>NUCLEOTIDE SEQUENCE [LARGE SCALE GENOMIC DNA]</scope>
    <source>
        <strain evidence="2 3">C5-26</strain>
    </source>
</reference>
<dbReference type="SUPFAM" id="SSF52317">
    <property type="entry name" value="Class I glutamine amidotransferase-like"/>
    <property type="match status" value="1"/>
</dbReference>
<dbReference type="InterPro" id="IPR029062">
    <property type="entry name" value="Class_I_gatase-like"/>
</dbReference>
<dbReference type="Pfam" id="PF07722">
    <property type="entry name" value="Peptidase_C26"/>
    <property type="match status" value="1"/>
</dbReference>
<name>A0A563DQS5_9MICO</name>
<dbReference type="AlphaFoldDB" id="A0A563DQS5"/>
<dbReference type="GO" id="GO:0005829">
    <property type="term" value="C:cytosol"/>
    <property type="evidence" value="ECO:0007669"/>
    <property type="project" value="TreeGrafter"/>
</dbReference>
<proteinExistence type="predicted"/>
<keyword evidence="2" id="KW-0378">Hydrolase</keyword>
<dbReference type="GO" id="GO:0033969">
    <property type="term" value="F:gamma-glutamyl-gamma-aminobutyrate hydrolase activity"/>
    <property type="evidence" value="ECO:0007669"/>
    <property type="project" value="TreeGrafter"/>
</dbReference>
<feature type="region of interest" description="Disordered" evidence="1">
    <location>
        <begin position="249"/>
        <end position="274"/>
    </location>
</feature>
<sequence length="274" mass="28670">MPTGLARARRPLIAVPARFTETASALRFRGEVLPRTLVEAIYSAGGEPLVVHPDAPGGAECDPDVAERLAFADGVVLPGGGDISPTWTGSAWHATQYGVDIEQDGFDLALARWAVDAGIPLLAICRGMQVLNVALGGTLRPDMNDPGLGLKSHVGQVHPVTVLPGSTLSTVVGDNPTVSCYHHQCVSTIAPKLRAVATSLDGTVEALEPALGQVAGWTLAVQWHPEDTATTDPTQMRLFGALVSAAQQAAHPQSPTRPVSSMFLPDPEKGTICQ</sequence>
<dbReference type="GO" id="GO:0006598">
    <property type="term" value="P:polyamine catabolic process"/>
    <property type="evidence" value="ECO:0007669"/>
    <property type="project" value="TreeGrafter"/>
</dbReference>
<evidence type="ECO:0000256" key="1">
    <source>
        <dbReference type="SAM" id="MobiDB-lite"/>
    </source>
</evidence>
<evidence type="ECO:0000313" key="3">
    <source>
        <dbReference type="Proteomes" id="UP000320244"/>
    </source>
</evidence>
<protein>
    <submittedName>
        <fullName evidence="2">Gamma-glutamyl-gamma-aminobutyrate hydrolase family protein</fullName>
    </submittedName>
</protein>
<reference evidence="2 3" key="1">
    <citation type="submission" date="2019-05" db="EMBL/GenBank/DDBJ databases">
        <authorList>
            <person name="Lee S.D."/>
        </authorList>
    </citation>
    <scope>NUCLEOTIDE SEQUENCE [LARGE SCALE GENOMIC DNA]</scope>
    <source>
        <strain evidence="2 3">C5-26</strain>
    </source>
</reference>
<accession>A0A563DQS5</accession>
<dbReference type="PANTHER" id="PTHR43235:SF1">
    <property type="entry name" value="GLUTAMINE AMIDOTRANSFERASE PB2B2.05-RELATED"/>
    <property type="match status" value="1"/>
</dbReference>